<dbReference type="EMBL" id="ABDV01000021">
    <property type="protein sequence ID" value="EDT23180.1"/>
    <property type="molecule type" value="Genomic_DNA"/>
</dbReference>
<evidence type="ECO:0000313" key="2">
    <source>
        <dbReference type="Proteomes" id="UP000004342"/>
    </source>
</evidence>
<proteinExistence type="predicted"/>
<gene>
    <name evidence="1" type="ORF">AC1_A0281</name>
</gene>
<accession>A0AAV3BLI7</accession>
<evidence type="ECO:0000313" key="1">
    <source>
        <dbReference type="EMBL" id="EDT23180.1"/>
    </source>
</evidence>
<reference evidence="1 2" key="1">
    <citation type="submission" date="2007-07" db="EMBL/GenBank/DDBJ databases">
        <title>Annotation of Clostridium perfringens B str. ATCC 3626.</title>
        <authorList>
            <person name="Paulsen I."/>
            <person name="Sebastian Y."/>
        </authorList>
    </citation>
    <scope>NUCLEOTIDE SEQUENCE [LARGE SCALE GENOMIC DNA]</scope>
    <source>
        <strain evidence="2">B str. ATCC 3626</strain>
    </source>
</reference>
<sequence>MNDIRNIIIFLWSWFKMNTFIILGLDFLSLFLLIKILIKIETYEIRGSKLCK</sequence>
<protein>
    <submittedName>
        <fullName evidence="1">Uncharacterized protein</fullName>
    </submittedName>
</protein>
<name>A0AAV3BLI7_CLOPF</name>
<dbReference type="AlphaFoldDB" id="A0AAV3BLI7"/>
<organism evidence="1 2">
    <name type="scientific">Clostridium perfringens B str. ATCC 3626</name>
    <dbReference type="NCBI Taxonomy" id="451754"/>
    <lineage>
        <taxon>Bacteria</taxon>
        <taxon>Bacillati</taxon>
        <taxon>Bacillota</taxon>
        <taxon>Clostridia</taxon>
        <taxon>Eubacteriales</taxon>
        <taxon>Clostridiaceae</taxon>
        <taxon>Clostridium</taxon>
    </lineage>
</organism>
<comment type="caution">
    <text evidence="1">The sequence shown here is derived from an EMBL/GenBank/DDBJ whole genome shotgun (WGS) entry which is preliminary data.</text>
</comment>
<dbReference type="Proteomes" id="UP000004342">
    <property type="component" value="Unassembled WGS sequence"/>
</dbReference>